<name>A0A7C3J477_9CREN</name>
<dbReference type="EMBL" id="DSTX01000002">
    <property type="protein sequence ID" value="HFK20277.1"/>
    <property type="molecule type" value="Genomic_DNA"/>
</dbReference>
<sequence length="96" mass="11372">MAEPWEENLVRNVSKATQDLYVCPRCHYRFSLFQSRGIACIGCREAVLNCPKVRCPKCDYDFMPFDKKNDVENAIFMKDLSFFIKRDMKRFGERFG</sequence>
<organism evidence="1">
    <name type="scientific">Candidatus Methanomethylicus mesodigestus</name>
    <dbReference type="NCBI Taxonomy" id="1867258"/>
    <lineage>
        <taxon>Archaea</taxon>
        <taxon>Thermoproteota</taxon>
        <taxon>Methanosuratincolia</taxon>
        <taxon>Candidatus Methanomethylicales</taxon>
        <taxon>Candidatus Methanomethylicaceae</taxon>
        <taxon>Candidatus Methanomethylicus</taxon>
    </lineage>
</organism>
<accession>A0A7C3J477</accession>
<comment type="caution">
    <text evidence="1">The sequence shown here is derived from an EMBL/GenBank/DDBJ whole genome shotgun (WGS) entry which is preliminary data.</text>
</comment>
<gene>
    <name evidence="1" type="ORF">ENS19_03250</name>
</gene>
<proteinExistence type="predicted"/>
<protein>
    <submittedName>
        <fullName evidence="1">Uncharacterized protein</fullName>
    </submittedName>
</protein>
<reference evidence="1" key="1">
    <citation type="journal article" date="2020" name="mSystems">
        <title>Genome- and Community-Level Interaction Insights into Carbon Utilization and Element Cycling Functions of Hydrothermarchaeota in Hydrothermal Sediment.</title>
        <authorList>
            <person name="Zhou Z."/>
            <person name="Liu Y."/>
            <person name="Xu W."/>
            <person name="Pan J."/>
            <person name="Luo Z.H."/>
            <person name="Li M."/>
        </authorList>
    </citation>
    <scope>NUCLEOTIDE SEQUENCE [LARGE SCALE GENOMIC DNA]</scope>
    <source>
        <strain evidence="1">SpSt-468</strain>
    </source>
</reference>
<dbReference type="AlphaFoldDB" id="A0A7C3J477"/>
<evidence type="ECO:0000313" key="1">
    <source>
        <dbReference type="EMBL" id="HFK20277.1"/>
    </source>
</evidence>